<proteinExistence type="predicted"/>
<name>A0A4U8Q974_9FIRM</name>
<evidence type="ECO:0000256" key="4">
    <source>
        <dbReference type="ARBA" id="ARBA00023136"/>
    </source>
</evidence>
<feature type="transmembrane region" description="Helical" evidence="5">
    <location>
        <begin position="7"/>
        <end position="32"/>
    </location>
</feature>
<comment type="subcellular location">
    <subcellularLocation>
        <location evidence="1">Membrane</location>
        <topology evidence="1">Multi-pass membrane protein</topology>
    </subcellularLocation>
</comment>
<organism evidence="7 8">
    <name type="scientific">Robinsoniella peoriensis</name>
    <dbReference type="NCBI Taxonomy" id="180332"/>
    <lineage>
        <taxon>Bacteria</taxon>
        <taxon>Bacillati</taxon>
        <taxon>Bacillota</taxon>
        <taxon>Clostridia</taxon>
        <taxon>Lachnospirales</taxon>
        <taxon>Lachnospiraceae</taxon>
        <taxon>Robinsoniella</taxon>
    </lineage>
</organism>
<dbReference type="Gene3D" id="2.40.50.140">
    <property type="entry name" value="Nucleic acid-binding proteins"/>
    <property type="match status" value="1"/>
</dbReference>
<dbReference type="Pfam" id="PF01957">
    <property type="entry name" value="NfeD"/>
    <property type="match status" value="1"/>
</dbReference>
<gene>
    <name evidence="7" type="ORF">DSM106044_01910</name>
</gene>
<evidence type="ECO:0000259" key="6">
    <source>
        <dbReference type="Pfam" id="PF01957"/>
    </source>
</evidence>
<dbReference type="InterPro" id="IPR012340">
    <property type="entry name" value="NA-bd_OB-fold"/>
</dbReference>
<evidence type="ECO:0000256" key="1">
    <source>
        <dbReference type="ARBA" id="ARBA00004141"/>
    </source>
</evidence>
<evidence type="ECO:0000256" key="2">
    <source>
        <dbReference type="ARBA" id="ARBA00022692"/>
    </source>
</evidence>
<dbReference type="GO" id="GO:0005886">
    <property type="term" value="C:plasma membrane"/>
    <property type="evidence" value="ECO:0007669"/>
    <property type="project" value="TreeGrafter"/>
</dbReference>
<accession>A0A4U8Q974</accession>
<protein>
    <recommendedName>
        <fullName evidence="6">NfeD-like C-terminal domain-containing protein</fullName>
    </recommendedName>
</protein>
<dbReference type="Proteomes" id="UP000306509">
    <property type="component" value="Unassembled WGS sequence"/>
</dbReference>
<dbReference type="AlphaFoldDB" id="A0A4U8Q974"/>
<evidence type="ECO:0000256" key="5">
    <source>
        <dbReference type="SAM" id="Phobius"/>
    </source>
</evidence>
<dbReference type="EMBL" id="QGQD01000043">
    <property type="protein sequence ID" value="TLD01119.1"/>
    <property type="molecule type" value="Genomic_DNA"/>
</dbReference>
<dbReference type="SUPFAM" id="SSF141322">
    <property type="entry name" value="NfeD domain-like"/>
    <property type="match status" value="1"/>
</dbReference>
<comment type="caution">
    <text evidence="7">The sequence shown here is derived from an EMBL/GenBank/DDBJ whole genome shotgun (WGS) entry which is preliminary data.</text>
</comment>
<keyword evidence="4 5" id="KW-0472">Membrane</keyword>
<keyword evidence="8" id="KW-1185">Reference proteome</keyword>
<evidence type="ECO:0000256" key="3">
    <source>
        <dbReference type="ARBA" id="ARBA00022989"/>
    </source>
</evidence>
<dbReference type="RefSeq" id="WP_176731019.1">
    <property type="nucleotide sequence ID" value="NZ_CABMJZ010000020.1"/>
</dbReference>
<evidence type="ECO:0000313" key="7">
    <source>
        <dbReference type="EMBL" id="TLD01119.1"/>
    </source>
</evidence>
<feature type="transmembrane region" description="Helical" evidence="5">
    <location>
        <begin position="47"/>
        <end position="69"/>
    </location>
</feature>
<dbReference type="PANTHER" id="PTHR33507:SF3">
    <property type="entry name" value="INNER MEMBRANE PROTEIN YBBJ"/>
    <property type="match status" value="1"/>
</dbReference>
<dbReference type="PANTHER" id="PTHR33507">
    <property type="entry name" value="INNER MEMBRANE PROTEIN YBBJ"/>
    <property type="match status" value="1"/>
</dbReference>
<evidence type="ECO:0000313" key="8">
    <source>
        <dbReference type="Proteomes" id="UP000306509"/>
    </source>
</evidence>
<keyword evidence="3 5" id="KW-1133">Transmembrane helix</keyword>
<dbReference type="InterPro" id="IPR002810">
    <property type="entry name" value="NfeD-like_C"/>
</dbReference>
<keyword evidence="2 5" id="KW-0812">Transmembrane</keyword>
<dbReference type="STRING" id="180332.GCA_000797495_04847"/>
<feature type="domain" description="NfeD-like C-terminal" evidence="6">
    <location>
        <begin position="82"/>
        <end position="142"/>
    </location>
</feature>
<sequence length="146" mass="15927">MEIESICWLVLFILLIVIELATMGLTTIWFAGGSVAGFIVSVLDGNILLQILAFVIVSVVLLIFTRPFAVRYVNKNRTKTNVDSLVGKKAIVTKAIDNLLGEGQAVVNGLEWTARTGDDKVKIAEGKTVVIERISGVKLIVKEKEN</sequence>
<reference evidence="7 8" key="1">
    <citation type="journal article" date="2019" name="Anaerobe">
        <title>Detection of Robinsoniella peoriensis in multiple bone samples of a trauma patient.</title>
        <authorList>
            <person name="Schrottner P."/>
            <person name="Hartwich K."/>
            <person name="Bunk B."/>
            <person name="Schober I."/>
            <person name="Helbig S."/>
            <person name="Rudolph W.W."/>
            <person name="Gunzer F."/>
        </authorList>
    </citation>
    <scope>NUCLEOTIDE SEQUENCE [LARGE SCALE GENOMIC DNA]</scope>
    <source>
        <strain evidence="7 8">DSM 106044</strain>
    </source>
</reference>
<dbReference type="InterPro" id="IPR052165">
    <property type="entry name" value="Membrane_assoc_protease"/>
</dbReference>